<sequence>MIGEYLLSQNFASTALLLAVAIPARSKRLKKFVAGKDNCHESDSSSTLQVCTQYGLMRSMRLWLHIR</sequence>
<protein>
    <submittedName>
        <fullName evidence="1">Uncharacterized protein</fullName>
    </submittedName>
</protein>
<proteinExistence type="predicted"/>
<dbReference type="AlphaFoldDB" id="A0A0F9IR92"/>
<gene>
    <name evidence="1" type="ORF">LCGC14_1547530</name>
</gene>
<accession>A0A0F9IR92</accession>
<name>A0A0F9IR92_9ZZZZ</name>
<comment type="caution">
    <text evidence="1">The sequence shown here is derived from an EMBL/GenBank/DDBJ whole genome shotgun (WGS) entry which is preliminary data.</text>
</comment>
<organism evidence="1">
    <name type="scientific">marine sediment metagenome</name>
    <dbReference type="NCBI Taxonomy" id="412755"/>
    <lineage>
        <taxon>unclassified sequences</taxon>
        <taxon>metagenomes</taxon>
        <taxon>ecological metagenomes</taxon>
    </lineage>
</organism>
<reference evidence="1" key="1">
    <citation type="journal article" date="2015" name="Nature">
        <title>Complex archaea that bridge the gap between prokaryotes and eukaryotes.</title>
        <authorList>
            <person name="Spang A."/>
            <person name="Saw J.H."/>
            <person name="Jorgensen S.L."/>
            <person name="Zaremba-Niedzwiedzka K."/>
            <person name="Martijn J."/>
            <person name="Lind A.E."/>
            <person name="van Eijk R."/>
            <person name="Schleper C."/>
            <person name="Guy L."/>
            <person name="Ettema T.J."/>
        </authorList>
    </citation>
    <scope>NUCLEOTIDE SEQUENCE</scope>
</reference>
<dbReference type="EMBL" id="LAZR01011784">
    <property type="protein sequence ID" value="KKM59868.1"/>
    <property type="molecule type" value="Genomic_DNA"/>
</dbReference>
<evidence type="ECO:0000313" key="1">
    <source>
        <dbReference type="EMBL" id="KKM59868.1"/>
    </source>
</evidence>